<dbReference type="AlphaFoldDB" id="E7RT59"/>
<evidence type="ECO:0000313" key="3">
    <source>
        <dbReference type="EMBL" id="EFZ36410.1"/>
    </source>
</evidence>
<dbReference type="SUPFAM" id="SSF53850">
    <property type="entry name" value="Periplasmic binding protein-like II"/>
    <property type="match status" value="1"/>
</dbReference>
<dbReference type="eggNOG" id="COG4623">
    <property type="taxonomic scope" value="Bacteria"/>
</dbReference>
<keyword evidence="4" id="KW-1185">Reference proteome</keyword>
<dbReference type="PROSITE" id="PS51257">
    <property type="entry name" value="PROKAR_LIPOPROTEIN"/>
    <property type="match status" value="1"/>
</dbReference>
<dbReference type="SUPFAM" id="SSF53955">
    <property type="entry name" value="Lysozyme-like"/>
    <property type="match status" value="1"/>
</dbReference>
<dbReference type="HOGENOM" id="CLU_027494_2_1_10"/>
<dbReference type="PANTHER" id="PTHR37423">
    <property type="entry name" value="SOLUBLE LYTIC MUREIN TRANSGLYCOSYLASE-RELATED"/>
    <property type="match status" value="1"/>
</dbReference>
<dbReference type="Pfam" id="PF01464">
    <property type="entry name" value="SLT"/>
    <property type="match status" value="1"/>
</dbReference>
<dbReference type="CDD" id="cd13403">
    <property type="entry name" value="MLTF-like"/>
    <property type="match status" value="1"/>
</dbReference>
<evidence type="ECO:0000313" key="4">
    <source>
        <dbReference type="Proteomes" id="UP000005580"/>
    </source>
</evidence>
<dbReference type="InterPro" id="IPR008258">
    <property type="entry name" value="Transglycosylase_SLT_dom_1"/>
</dbReference>
<protein>
    <submittedName>
        <fullName evidence="3">Transglycosylase SLT domain protein</fullName>
    </submittedName>
</protein>
<comment type="similarity">
    <text evidence="1">Belongs to the transglycosylase Slt family.</text>
</comment>
<evidence type="ECO:0000259" key="2">
    <source>
        <dbReference type="Pfam" id="PF01464"/>
    </source>
</evidence>
<evidence type="ECO:0000256" key="1">
    <source>
        <dbReference type="ARBA" id="ARBA00007734"/>
    </source>
</evidence>
<dbReference type="RefSeq" id="WP_004370723.1">
    <property type="nucleotide sequence ID" value="NZ_GL833119.1"/>
</dbReference>
<gene>
    <name evidence="3" type="ORF">HMPREF0663_12477</name>
</gene>
<dbReference type="Gene3D" id="3.40.190.10">
    <property type="entry name" value="Periplasmic binding protein-like II"/>
    <property type="match status" value="1"/>
</dbReference>
<dbReference type="PANTHER" id="PTHR37423:SF2">
    <property type="entry name" value="MEMBRANE-BOUND LYTIC MUREIN TRANSGLYCOSYLASE C"/>
    <property type="match status" value="1"/>
</dbReference>
<dbReference type="STRING" id="28134.SAMN05444288_0853"/>
<dbReference type="Proteomes" id="UP000005580">
    <property type="component" value="Unassembled WGS sequence"/>
</dbReference>
<comment type="caution">
    <text evidence="3">The sequence shown here is derived from an EMBL/GenBank/DDBJ whole genome shotgun (WGS) entry which is preliminary data.</text>
</comment>
<dbReference type="Gene3D" id="1.10.530.10">
    <property type="match status" value="1"/>
</dbReference>
<organism evidence="3 4">
    <name type="scientific">Hoylesella oralis ATCC 33269</name>
    <dbReference type="NCBI Taxonomy" id="873533"/>
    <lineage>
        <taxon>Bacteria</taxon>
        <taxon>Pseudomonadati</taxon>
        <taxon>Bacteroidota</taxon>
        <taxon>Bacteroidia</taxon>
        <taxon>Bacteroidales</taxon>
        <taxon>Prevotellaceae</taxon>
        <taxon>Hoylesella</taxon>
    </lineage>
</organism>
<dbReference type="EMBL" id="AEPE02000006">
    <property type="protein sequence ID" value="EFZ36410.1"/>
    <property type="molecule type" value="Genomic_DNA"/>
</dbReference>
<accession>E7RT59</accession>
<dbReference type="InterPro" id="IPR023346">
    <property type="entry name" value="Lysozyme-like_dom_sf"/>
</dbReference>
<proteinExistence type="inferred from homology"/>
<sequence length="392" mass="44240">MPYKYLYILFVVALLSGCSGKKKKEMTPWGTVIGGDSAATTNTRFSLDDIVNNGEMIMLTMTGPETYYDYRGHGMGLQYLLCEKFAQSIGVSLRVEVCKDTAEMVKRLNNGDGDIIAYPLPKTVKGVKFCGADSDNGKEQWAVKGDNEELADRLNAWFKPELTAQVRREEAFLLSSKSVTRHVYSPMLNRSGGIISRYDALFRQYAPVARIDWRLMAAQCYQESTFDPHAHSWAGACGLMQIMPRTAAHLGLAVADIYDPECNIAASAKYLQELGAHFSDIENPVERSYFVLASYNGGFFHIRDAMALARKYGKSPYRWSDVAEYVRNLSRPEFYRDPVVKYGYMRGNETVDYVSRIRDRYLQYRGVARGGGSDTFGGGTPQRAKRKYRFHV</sequence>
<reference evidence="3" key="1">
    <citation type="submission" date="2011-01" db="EMBL/GenBank/DDBJ databases">
        <authorList>
            <person name="Muzny D."/>
            <person name="Qin X."/>
            <person name="Buhay C."/>
            <person name="Dugan-Rocha S."/>
            <person name="Ding Y."/>
            <person name="Chen G."/>
            <person name="Hawes A."/>
            <person name="Holder M."/>
            <person name="Jhangiani S."/>
            <person name="Johnson A."/>
            <person name="Khan Z."/>
            <person name="Li Z."/>
            <person name="Liu W."/>
            <person name="Liu X."/>
            <person name="Perez L."/>
            <person name="Shen H."/>
            <person name="Wang Q."/>
            <person name="Watt J."/>
            <person name="Xi L."/>
            <person name="Xin Y."/>
            <person name="Zhou J."/>
            <person name="Deng J."/>
            <person name="Jiang H."/>
            <person name="Liu Y."/>
            <person name="Qu J."/>
            <person name="Song X.-Z."/>
            <person name="Zhang L."/>
            <person name="Villasana D."/>
            <person name="Johnson A."/>
            <person name="Liu J."/>
            <person name="Liyanage D."/>
            <person name="Lorensuhewa L."/>
            <person name="Robinson T."/>
            <person name="Song A."/>
            <person name="Song B.-B."/>
            <person name="Dinh H."/>
            <person name="Thornton R."/>
            <person name="Coyle M."/>
            <person name="Francisco L."/>
            <person name="Jackson L."/>
            <person name="Javaid M."/>
            <person name="Korchina V."/>
            <person name="Kovar C."/>
            <person name="Mata R."/>
            <person name="Mathew T."/>
            <person name="Ngo R."/>
            <person name="Nguyen L."/>
            <person name="Nguyen N."/>
            <person name="Okwuonu G."/>
            <person name="Ongeri F."/>
            <person name="Pham C."/>
            <person name="Simmons D."/>
            <person name="Wilczek-Boney K."/>
            <person name="Hale W."/>
            <person name="Jakkamsetti A."/>
            <person name="Pham P."/>
            <person name="Ruth R."/>
            <person name="San Lucas F."/>
            <person name="Warren J."/>
            <person name="Zhang J."/>
            <person name="Zhao Z."/>
            <person name="Zhou C."/>
            <person name="Zhu D."/>
            <person name="Lee S."/>
            <person name="Bess C."/>
            <person name="Blankenburg K."/>
            <person name="Forbes L."/>
            <person name="Fu Q."/>
            <person name="Gubbala S."/>
            <person name="Hirani K."/>
            <person name="Jayaseelan J.C."/>
            <person name="Lara F."/>
            <person name="Munidasa M."/>
            <person name="Palculict T."/>
            <person name="Patil S."/>
            <person name="Pu L.-L."/>
            <person name="Saada N."/>
            <person name="Tang L."/>
            <person name="Weissenberger G."/>
            <person name="Zhu Y."/>
            <person name="Hemphill L."/>
            <person name="Shang Y."/>
            <person name="Youmans B."/>
            <person name="Ayvaz T."/>
            <person name="Ross M."/>
            <person name="Santibanez J."/>
            <person name="Aqrawi P."/>
            <person name="Gross S."/>
            <person name="Joshi V."/>
            <person name="Fowler G."/>
            <person name="Nazareth L."/>
            <person name="Reid J."/>
            <person name="Worley K."/>
            <person name="Petrosino J."/>
            <person name="Highlander S."/>
            <person name="Gibbs R."/>
        </authorList>
    </citation>
    <scope>NUCLEOTIDE SEQUENCE [LARGE SCALE GENOMIC DNA]</scope>
    <source>
        <strain evidence="3">ATCC 33269</strain>
    </source>
</reference>
<name>E7RT59_9BACT</name>
<feature type="domain" description="Transglycosylase SLT" evidence="2">
    <location>
        <begin position="202"/>
        <end position="314"/>
    </location>
</feature>